<dbReference type="EMBL" id="HACM01006602">
    <property type="protein sequence ID" value="CRZ07044.1"/>
    <property type="molecule type" value="Transcribed_RNA"/>
</dbReference>
<evidence type="ECO:0000256" key="1">
    <source>
        <dbReference type="SAM" id="Phobius"/>
    </source>
</evidence>
<dbReference type="EMBL" id="HACM01006604">
    <property type="protein sequence ID" value="CRZ07046.1"/>
    <property type="molecule type" value="Transcribed_RNA"/>
</dbReference>
<keyword evidence="1" id="KW-0812">Transmembrane</keyword>
<evidence type="ECO:0000313" key="2">
    <source>
        <dbReference type="EMBL" id="CRZ07041.1"/>
    </source>
</evidence>
<keyword evidence="1" id="KW-0472">Membrane</keyword>
<dbReference type="EMBL" id="HACM01006606">
    <property type="protein sequence ID" value="CRZ07048.1"/>
    <property type="molecule type" value="Transcribed_RNA"/>
</dbReference>
<keyword evidence="1" id="KW-1133">Transmembrane helix</keyword>
<name>A0A0H5QZA2_9EUKA</name>
<dbReference type="EMBL" id="HACM01006607">
    <property type="protein sequence ID" value="CRZ07049.1"/>
    <property type="molecule type" value="Transcribed_RNA"/>
</dbReference>
<dbReference type="EMBL" id="HACM01006596">
    <property type="protein sequence ID" value="CRZ07038.1"/>
    <property type="molecule type" value="Transcribed_RNA"/>
</dbReference>
<proteinExistence type="predicted"/>
<dbReference type="AlphaFoldDB" id="A0A0H5QZA2"/>
<dbReference type="EMBL" id="HACM01006600">
    <property type="protein sequence ID" value="CRZ07042.1"/>
    <property type="molecule type" value="Transcribed_RNA"/>
</dbReference>
<reference evidence="2" key="1">
    <citation type="submission" date="2015-04" db="EMBL/GenBank/DDBJ databases">
        <title>The genome sequence of the plant pathogenic Rhizarian Plasmodiophora brassicae reveals insights in its biotrophic life cycle and the origin of chitin synthesis.</title>
        <authorList>
            <person name="Schwelm A."/>
            <person name="Fogelqvist J."/>
            <person name="Knaust A."/>
            <person name="Julke S."/>
            <person name="Lilja T."/>
            <person name="Dhandapani V."/>
            <person name="Bonilla-Rosso G."/>
            <person name="Karlsson M."/>
            <person name="Shevchenko A."/>
            <person name="Choi S.R."/>
            <person name="Kim H.G."/>
            <person name="Park J.Y."/>
            <person name="Lim Y.P."/>
            <person name="Ludwig-Muller J."/>
            <person name="Dixelius C."/>
        </authorList>
    </citation>
    <scope>NUCLEOTIDE SEQUENCE</scope>
    <source>
        <tissue evidence="2">Potato root galls</tissue>
    </source>
</reference>
<feature type="transmembrane region" description="Helical" evidence="1">
    <location>
        <begin position="58"/>
        <end position="83"/>
    </location>
</feature>
<accession>A0A0H5QZA2</accession>
<organism evidence="2">
    <name type="scientific">Spongospora subterranea</name>
    <dbReference type="NCBI Taxonomy" id="70186"/>
    <lineage>
        <taxon>Eukaryota</taxon>
        <taxon>Sar</taxon>
        <taxon>Rhizaria</taxon>
        <taxon>Endomyxa</taxon>
        <taxon>Phytomyxea</taxon>
        <taxon>Plasmodiophorida</taxon>
        <taxon>Plasmodiophoridae</taxon>
        <taxon>Spongospora</taxon>
    </lineage>
</organism>
<dbReference type="EMBL" id="HACM01006599">
    <property type="protein sequence ID" value="CRZ07041.1"/>
    <property type="molecule type" value="Transcribed_RNA"/>
</dbReference>
<feature type="transmembrane region" description="Helical" evidence="1">
    <location>
        <begin position="89"/>
        <end position="110"/>
    </location>
</feature>
<dbReference type="EMBL" id="HACM01006601">
    <property type="protein sequence ID" value="CRZ07043.1"/>
    <property type="molecule type" value="Transcribed_RNA"/>
</dbReference>
<sequence length="112" mass="12004">MEHNKNNIHVAVSYLEETAVCLCIVNLPHEINHSIGRVVHYIVPIISKSHKMVRGSSFYTFLVGVGGSNFAGAFEGPAVAVVAMTSTSLISKGFIFLGVLSEVLCGVCCFSM</sequence>
<dbReference type="EMBL" id="HACM01006605">
    <property type="protein sequence ID" value="CRZ07047.1"/>
    <property type="molecule type" value="Transcribed_RNA"/>
</dbReference>
<protein>
    <submittedName>
        <fullName evidence="2">Uncharacterized protein</fullName>
    </submittedName>
</protein>
<dbReference type="EMBL" id="HACM01006597">
    <property type="protein sequence ID" value="CRZ07039.1"/>
    <property type="molecule type" value="Transcribed_RNA"/>
</dbReference>
<dbReference type="EMBL" id="HACM01006598">
    <property type="protein sequence ID" value="CRZ07040.1"/>
    <property type="molecule type" value="Transcribed_RNA"/>
</dbReference>